<comment type="pathway">
    <text evidence="2">Pyrimidine metabolism; UMP biosynthesis via salvage pathway; UMP from uracil: step 1/1.</text>
</comment>
<keyword evidence="9" id="KW-0342">GTP-binding</keyword>
<feature type="domain" description="Phosphoribosyltransferase" evidence="10">
    <location>
        <begin position="28"/>
        <end position="232"/>
    </location>
</feature>
<keyword evidence="5" id="KW-0021">Allosteric enzyme</keyword>
<dbReference type="GO" id="GO:0008655">
    <property type="term" value="P:pyrimidine-containing compound salvage"/>
    <property type="evidence" value="ECO:0007669"/>
    <property type="project" value="UniProtKB-ARBA"/>
</dbReference>
<sequence length="236" mass="25992">MQTLPRCVEVMRNRVAVLENEVPNLRVVPQTAQIVAMMTIMRDRETPKDEFVFYSDRVIRLLVEEALGTLPFGVQGVVTPTDCKYDGVSFSEKVCGVSVVRAGESMESALRAVCRGCRIGKILIQRDEETAKPTLFWEKLPSDIGERHVLLLEPMLASGGSAICAIEALIKAGAREDRLTTVHLVAAPEGLRRVSQKFKHVKVVCAAVDEGLNEKAYIVPGLGDFGDRYFGTDISN</sequence>
<protein>
    <recommendedName>
        <fullName evidence="4">uracil phosphoribosyltransferase</fullName>
        <ecNumber evidence="4">2.4.2.9</ecNumber>
    </recommendedName>
</protein>
<dbReference type="GO" id="GO:0005525">
    <property type="term" value="F:GTP binding"/>
    <property type="evidence" value="ECO:0007669"/>
    <property type="project" value="UniProtKB-KW"/>
</dbReference>
<accession>A0A0G4HQI9</accession>
<dbReference type="GO" id="GO:0004845">
    <property type="term" value="F:uracil phosphoribosyltransferase activity"/>
    <property type="evidence" value="ECO:0007669"/>
    <property type="project" value="UniProtKB-EC"/>
</dbReference>
<evidence type="ECO:0000256" key="5">
    <source>
        <dbReference type="ARBA" id="ARBA00022533"/>
    </source>
</evidence>
<comment type="cofactor">
    <cofactor evidence="1">
        <name>Mg(2+)</name>
        <dbReference type="ChEBI" id="CHEBI:18420"/>
    </cofactor>
</comment>
<proteinExistence type="inferred from homology"/>
<evidence type="ECO:0000256" key="6">
    <source>
        <dbReference type="ARBA" id="ARBA00022676"/>
    </source>
</evidence>
<dbReference type="PhylomeDB" id="A0A0G4HQI9"/>
<keyword evidence="8" id="KW-0547">Nucleotide-binding</keyword>
<evidence type="ECO:0000256" key="9">
    <source>
        <dbReference type="ARBA" id="ARBA00023134"/>
    </source>
</evidence>
<evidence type="ECO:0000256" key="8">
    <source>
        <dbReference type="ARBA" id="ARBA00022741"/>
    </source>
</evidence>
<dbReference type="InterPro" id="IPR029057">
    <property type="entry name" value="PRTase-like"/>
</dbReference>
<dbReference type="NCBIfam" id="NF001097">
    <property type="entry name" value="PRK00129.1"/>
    <property type="match status" value="1"/>
</dbReference>
<evidence type="ECO:0000256" key="4">
    <source>
        <dbReference type="ARBA" id="ARBA00011894"/>
    </source>
</evidence>
<dbReference type="InterPro" id="IPR000836">
    <property type="entry name" value="PRTase_dom"/>
</dbReference>
<evidence type="ECO:0000313" key="11">
    <source>
        <dbReference type="EMBL" id="CEM46544.1"/>
    </source>
</evidence>
<dbReference type="EC" id="2.4.2.9" evidence="4"/>
<keyword evidence="6" id="KW-0328">Glycosyltransferase</keyword>
<dbReference type="VEuPathDB" id="CryptoDB:Cvel_30219"/>
<dbReference type="Gene3D" id="3.40.50.2020">
    <property type="match status" value="1"/>
</dbReference>
<comment type="similarity">
    <text evidence="3">Belongs to the UPRTase family.</text>
</comment>
<dbReference type="SUPFAM" id="SSF53271">
    <property type="entry name" value="PRTase-like"/>
    <property type="match status" value="1"/>
</dbReference>
<dbReference type="FunFam" id="3.40.50.2020:FF:000023">
    <property type="entry name" value="Probable uracil phosphoribosyltransferase"/>
    <property type="match status" value="1"/>
</dbReference>
<name>A0A0G4HQI9_9ALVE</name>
<evidence type="ECO:0000259" key="10">
    <source>
        <dbReference type="Pfam" id="PF14681"/>
    </source>
</evidence>
<keyword evidence="7" id="KW-0808">Transferase</keyword>
<evidence type="ECO:0000256" key="7">
    <source>
        <dbReference type="ARBA" id="ARBA00022679"/>
    </source>
</evidence>
<organism evidence="11">
    <name type="scientific">Chromera velia CCMP2878</name>
    <dbReference type="NCBI Taxonomy" id="1169474"/>
    <lineage>
        <taxon>Eukaryota</taxon>
        <taxon>Sar</taxon>
        <taxon>Alveolata</taxon>
        <taxon>Colpodellida</taxon>
        <taxon>Chromeraceae</taxon>
        <taxon>Chromera</taxon>
    </lineage>
</organism>
<evidence type="ECO:0000256" key="3">
    <source>
        <dbReference type="ARBA" id="ARBA00009516"/>
    </source>
</evidence>
<dbReference type="EMBL" id="CDMZ01003485">
    <property type="protein sequence ID" value="CEM46544.1"/>
    <property type="molecule type" value="Genomic_DNA"/>
</dbReference>
<evidence type="ECO:0000256" key="1">
    <source>
        <dbReference type="ARBA" id="ARBA00001946"/>
    </source>
</evidence>
<dbReference type="AlphaFoldDB" id="A0A0G4HQI9"/>
<reference evidence="11" key="1">
    <citation type="submission" date="2014-11" db="EMBL/GenBank/DDBJ databases">
        <authorList>
            <person name="Otto D Thomas"/>
            <person name="Naeem Raeece"/>
        </authorList>
    </citation>
    <scope>NUCLEOTIDE SEQUENCE</scope>
</reference>
<gene>
    <name evidence="11" type="ORF">Cvel_30219</name>
</gene>
<dbReference type="CDD" id="cd06223">
    <property type="entry name" value="PRTases_typeI"/>
    <property type="match status" value="1"/>
</dbReference>
<evidence type="ECO:0000256" key="2">
    <source>
        <dbReference type="ARBA" id="ARBA00005180"/>
    </source>
</evidence>
<dbReference type="Pfam" id="PF14681">
    <property type="entry name" value="UPRTase"/>
    <property type="match status" value="1"/>
</dbReference>